<evidence type="ECO:0000259" key="1">
    <source>
        <dbReference type="SMART" id="SM00670"/>
    </source>
</evidence>
<accession>T1KHB0</accession>
<reference evidence="2" key="2">
    <citation type="submission" date="2015-06" db="UniProtKB">
        <authorList>
            <consortium name="EnsemblMetazoa"/>
        </authorList>
    </citation>
    <scope>IDENTIFICATION</scope>
</reference>
<dbReference type="EMBL" id="CAEY01000074">
    <property type="status" value="NOT_ANNOTATED_CDS"/>
    <property type="molecule type" value="Genomic_DNA"/>
</dbReference>
<dbReference type="STRING" id="32264.T1KHB0"/>
<dbReference type="Pfam" id="PF13638">
    <property type="entry name" value="PIN_4"/>
    <property type="match status" value="1"/>
</dbReference>
<name>T1KHB0_TETUR</name>
<reference evidence="3" key="1">
    <citation type="submission" date="2011-08" db="EMBL/GenBank/DDBJ databases">
        <authorList>
            <person name="Rombauts S."/>
        </authorList>
    </citation>
    <scope>NUCLEOTIDE SEQUENCE</scope>
    <source>
        <strain evidence="3">London</strain>
    </source>
</reference>
<dbReference type="InterPro" id="IPR002716">
    <property type="entry name" value="PIN_dom"/>
</dbReference>
<dbReference type="Proteomes" id="UP000015104">
    <property type="component" value="Unassembled WGS sequence"/>
</dbReference>
<dbReference type="InterPro" id="IPR052626">
    <property type="entry name" value="SWT1_Regulator"/>
</dbReference>
<proteinExistence type="predicted"/>
<dbReference type="SUPFAM" id="SSF88723">
    <property type="entry name" value="PIN domain-like"/>
    <property type="match status" value="1"/>
</dbReference>
<dbReference type="AlphaFoldDB" id="T1KHB0"/>
<dbReference type="EnsemblMetazoa" id="tetur11g03720.1">
    <property type="protein sequence ID" value="tetur11g03720.1"/>
    <property type="gene ID" value="tetur11g03720"/>
</dbReference>
<dbReference type="GO" id="GO:0005634">
    <property type="term" value="C:nucleus"/>
    <property type="evidence" value="ECO:0007669"/>
    <property type="project" value="TreeGrafter"/>
</dbReference>
<dbReference type="OrthoDB" id="548295at2759"/>
<feature type="domain" description="PIN" evidence="1">
    <location>
        <begin position="61"/>
        <end position="191"/>
    </location>
</feature>
<evidence type="ECO:0000313" key="2">
    <source>
        <dbReference type="EnsemblMetazoa" id="tetur11g03720.1"/>
    </source>
</evidence>
<organism evidence="2 3">
    <name type="scientific">Tetranychus urticae</name>
    <name type="common">Two-spotted spider mite</name>
    <dbReference type="NCBI Taxonomy" id="32264"/>
    <lineage>
        <taxon>Eukaryota</taxon>
        <taxon>Metazoa</taxon>
        <taxon>Ecdysozoa</taxon>
        <taxon>Arthropoda</taxon>
        <taxon>Chelicerata</taxon>
        <taxon>Arachnida</taxon>
        <taxon>Acari</taxon>
        <taxon>Acariformes</taxon>
        <taxon>Trombidiformes</taxon>
        <taxon>Prostigmata</taxon>
        <taxon>Eleutherengona</taxon>
        <taxon>Raphignathae</taxon>
        <taxon>Tetranychoidea</taxon>
        <taxon>Tetranychidae</taxon>
        <taxon>Tetranychus</taxon>
    </lineage>
</organism>
<dbReference type="KEGG" id="tut:107364004"/>
<dbReference type="HOGENOM" id="CLU_720282_0_0_1"/>
<dbReference type="OMA" id="DTMQFGD"/>
<gene>
    <name evidence="2" type="primary">107364004</name>
</gene>
<keyword evidence="3" id="KW-1185">Reference proteome</keyword>
<dbReference type="SMART" id="SM00670">
    <property type="entry name" value="PINc"/>
    <property type="match status" value="1"/>
</dbReference>
<evidence type="ECO:0000313" key="3">
    <source>
        <dbReference type="Proteomes" id="UP000015104"/>
    </source>
</evidence>
<sequence length="384" mass="44168">MEDVDMMEVDEDHLDHSKAVKRLPNGQLISNKRANEAVDCVHGPRKKIRAKRLIKRSGGKFIIVLDTNILINHLSDLKTFLSNTHLVESCSLIIPLIVIQELDCLKKTNQSFVQNFKFINEQLRAGKALFSDKIWLKKYPPDKVEAALARIDVTEINNDDRVLKASLLINEISAKSDNTVILVTDDLNLRNKALASTLKVTDWGGFCDKFGIESTSKSKTGKIVEKFRPATKKINVQINKDRRTDTTSSSKTDFSTDTMQFGDWLTLKYSAEIKLKAFMEKILRKEYDDLWDKIFKINFSNCSLFEIIRCLKHGWLGTFSDIFNRDKEVYQTIETMFELLKTEKNTNELTTLIHNFLQLVDKIEEKLDKFCDSSLTKEKISQKS</sequence>
<dbReference type="InterPro" id="IPR029060">
    <property type="entry name" value="PIN-like_dom_sf"/>
</dbReference>
<dbReference type="eggNOG" id="KOG4689">
    <property type="taxonomic scope" value="Eukaryota"/>
</dbReference>
<dbReference type="PANTHER" id="PTHR16161:SF0">
    <property type="entry name" value="TRANSCRIPTIONAL PROTEIN SWT1"/>
    <property type="match status" value="1"/>
</dbReference>
<dbReference type="Gene3D" id="3.40.50.1010">
    <property type="entry name" value="5'-nuclease"/>
    <property type="match status" value="1"/>
</dbReference>
<dbReference type="PANTHER" id="PTHR16161">
    <property type="entry name" value="TRANSCRIPTIONAL PROTEIN SWT1"/>
    <property type="match status" value="1"/>
</dbReference>
<protein>
    <recommendedName>
        <fullName evidence="1">PIN domain-containing protein</fullName>
    </recommendedName>
</protein>